<sequence length="636" mass="72957">MRKVTIITVLILVFFVQPAMAAKPPFTIQADDHVGFSQAKREIEAEGNVLITLKDGSIRADKVVISLAEKLVRAKGNVVLINGEQKVTGTALKYNYQTKTGQLFNSQTKQDRITFRGEVIKLKKDKMTIKDTSLTPCALEDPHYKLTAKEVKVYPQDKIIATGVWLWVKDYKLLPLPTYTVSLKEGTKQQTTSIPEPNFGYNMQDGAYMSINYDHYVNQDLQGTIYTKAATKGPNQLNLDYTYSPHQYLSFNPKLEYNQKFGLDSYLKLSNQLGPMTSHLKYNSYVIKDEDDAEYKERKEITHWQTTTKLKGLRLNTLLKQEGANKYLQEKFSVSKAWSDYYWKLESSRHTDIEYQPQFSLGIKNKQLDNGVLLSAGIKTGTIQAEKNHGTADLETTREQLNLSLKQDYKLTEQTKFSWAGQIVDATYGTGNNYRSYDFSAGLDRDLPFLQLGLNYNYYGDRGQTPFKFDDLITDALGNRHLISGSIGQADIKLTNNTELDWKVYGNRTFYETGEEYGQYGLNAGIKHQINEVNSLALDYKYRTLDHKSPKPATELDFVAEDELDLINQLDLTYNFQTDKGKFPYWDVEIKAGYDFTAEELAKLKYSVTREFDCFGLQFDLDQINKEANWRLNFKY</sequence>
<feature type="chain" id="PRO_5003944442" evidence="2">
    <location>
        <begin position="22"/>
        <end position="636"/>
    </location>
</feature>
<evidence type="ECO:0000256" key="2">
    <source>
        <dbReference type="SAM" id="SignalP"/>
    </source>
</evidence>
<evidence type="ECO:0000256" key="1">
    <source>
        <dbReference type="ARBA" id="ARBA00023237"/>
    </source>
</evidence>
<dbReference type="GO" id="GO:0009279">
    <property type="term" value="C:cell outer membrane"/>
    <property type="evidence" value="ECO:0007669"/>
    <property type="project" value="TreeGrafter"/>
</dbReference>
<accession>L0KB94</accession>
<dbReference type="Gene3D" id="2.60.450.10">
    <property type="entry name" value="Lipopolysaccharide (LPS) transport protein A like domain"/>
    <property type="match status" value="1"/>
</dbReference>
<dbReference type="InterPro" id="IPR050218">
    <property type="entry name" value="LptD"/>
</dbReference>
<reference evidence="5" key="1">
    <citation type="submission" date="2012-02" db="EMBL/GenBank/DDBJ databases">
        <title>The complete genome of Halobacteroides halobius DSM 5150.</title>
        <authorList>
            <person name="Lucas S."/>
            <person name="Copeland A."/>
            <person name="Lapidus A."/>
            <person name="Glavina del Rio T."/>
            <person name="Dalin E."/>
            <person name="Tice H."/>
            <person name="Bruce D."/>
            <person name="Goodwin L."/>
            <person name="Pitluck S."/>
            <person name="Peters L."/>
            <person name="Mikhailova N."/>
            <person name="Gu W."/>
            <person name="Kyrpides N."/>
            <person name="Mavromatis K."/>
            <person name="Ivanova N."/>
            <person name="Brettin T."/>
            <person name="Detter J.C."/>
            <person name="Han C."/>
            <person name="Larimer F."/>
            <person name="Land M."/>
            <person name="Hauser L."/>
            <person name="Markowitz V."/>
            <person name="Cheng J.-F."/>
            <person name="Hugenholtz P."/>
            <person name="Woyke T."/>
            <person name="Wu D."/>
            <person name="Tindall B."/>
            <person name="Pomrenke H."/>
            <person name="Brambilla E."/>
            <person name="Klenk H.-P."/>
            <person name="Eisen J.A."/>
        </authorList>
    </citation>
    <scope>NUCLEOTIDE SEQUENCE [LARGE SCALE GENOMIC DNA]</scope>
    <source>
        <strain evidence="5">ATCC 35273 / DSM 5150 / MD-1</strain>
    </source>
</reference>
<dbReference type="OrthoDB" id="2111759at2"/>
<evidence type="ECO:0000313" key="5">
    <source>
        <dbReference type="Proteomes" id="UP000010880"/>
    </source>
</evidence>
<dbReference type="PANTHER" id="PTHR30189:SF1">
    <property type="entry name" value="LPS-ASSEMBLY PROTEIN LPTD"/>
    <property type="match status" value="1"/>
</dbReference>
<dbReference type="AlphaFoldDB" id="L0KB94"/>
<name>L0KB94_HALHC</name>
<dbReference type="PANTHER" id="PTHR30189">
    <property type="entry name" value="LPS-ASSEMBLY PROTEIN"/>
    <property type="match status" value="1"/>
</dbReference>
<dbReference type="RefSeq" id="WP_015327990.1">
    <property type="nucleotide sequence ID" value="NC_019978.1"/>
</dbReference>
<keyword evidence="5" id="KW-1185">Reference proteome</keyword>
<gene>
    <name evidence="4" type="ordered locus">Halha_2402</name>
</gene>
<feature type="signal peptide" evidence="2">
    <location>
        <begin position="1"/>
        <end position="21"/>
    </location>
</feature>
<keyword evidence="2" id="KW-0732">Signal</keyword>
<dbReference type="eggNOG" id="COG1452">
    <property type="taxonomic scope" value="Bacteria"/>
</dbReference>
<dbReference type="Pfam" id="PF03968">
    <property type="entry name" value="LptD_N"/>
    <property type="match status" value="1"/>
</dbReference>
<keyword evidence="1" id="KW-0998">Cell outer membrane</keyword>
<protein>
    <submittedName>
        <fullName evidence="4">Organic solvent tolerance protein OstA</fullName>
    </submittedName>
</protein>
<evidence type="ECO:0000259" key="3">
    <source>
        <dbReference type="Pfam" id="PF03968"/>
    </source>
</evidence>
<organism evidence="4 5">
    <name type="scientific">Halobacteroides halobius (strain ATCC 35273 / DSM 5150 / MD-1)</name>
    <dbReference type="NCBI Taxonomy" id="748449"/>
    <lineage>
        <taxon>Bacteria</taxon>
        <taxon>Bacillati</taxon>
        <taxon>Bacillota</taxon>
        <taxon>Clostridia</taxon>
        <taxon>Halanaerobiales</taxon>
        <taxon>Halobacteroidaceae</taxon>
        <taxon>Halobacteroides</taxon>
    </lineage>
</organism>
<feature type="domain" description="Organic solvent tolerance-like N-terminal" evidence="3">
    <location>
        <begin position="28"/>
        <end position="126"/>
    </location>
</feature>
<dbReference type="HOGENOM" id="CLU_430082_0_0_9"/>
<dbReference type="STRING" id="748449.Halha_2402"/>
<dbReference type="EMBL" id="CP003359">
    <property type="protein sequence ID" value="AGB42276.1"/>
    <property type="molecule type" value="Genomic_DNA"/>
</dbReference>
<proteinExistence type="predicted"/>
<keyword evidence="1" id="KW-0472">Membrane</keyword>
<dbReference type="KEGG" id="hhl:Halha_2402"/>
<dbReference type="Proteomes" id="UP000010880">
    <property type="component" value="Chromosome"/>
</dbReference>
<dbReference type="GO" id="GO:1990351">
    <property type="term" value="C:transporter complex"/>
    <property type="evidence" value="ECO:0007669"/>
    <property type="project" value="TreeGrafter"/>
</dbReference>
<evidence type="ECO:0000313" key="4">
    <source>
        <dbReference type="EMBL" id="AGB42276.1"/>
    </source>
</evidence>
<dbReference type="InterPro" id="IPR005653">
    <property type="entry name" value="OstA-like_N"/>
</dbReference>